<feature type="compositionally biased region" description="Gly residues" evidence="1">
    <location>
        <begin position="25"/>
        <end position="34"/>
    </location>
</feature>
<dbReference type="InterPro" id="IPR018766">
    <property type="entry name" value="Zinicin_2"/>
</dbReference>
<name>A0ABT7G2G9_9CORY</name>
<keyword evidence="2" id="KW-0378">Hydrolase</keyword>
<feature type="region of interest" description="Disordered" evidence="1">
    <location>
        <begin position="1"/>
        <end position="38"/>
    </location>
</feature>
<dbReference type="SUPFAM" id="SSF55486">
    <property type="entry name" value="Metalloproteases ('zincins'), catalytic domain"/>
    <property type="match status" value="1"/>
</dbReference>
<dbReference type="NCBIfam" id="TIGR03624">
    <property type="entry name" value="putative hydrolase"/>
    <property type="match status" value="1"/>
</dbReference>
<dbReference type="PANTHER" id="PTHR39420">
    <property type="match status" value="1"/>
</dbReference>
<proteinExistence type="predicted"/>
<evidence type="ECO:0000313" key="2">
    <source>
        <dbReference type="EMBL" id="MDK4300919.1"/>
    </source>
</evidence>
<evidence type="ECO:0000313" key="3">
    <source>
        <dbReference type="Proteomes" id="UP001243856"/>
    </source>
</evidence>
<organism evidence="2 3">
    <name type="scientific">Corynebacterium propinquum</name>
    <dbReference type="NCBI Taxonomy" id="43769"/>
    <lineage>
        <taxon>Bacteria</taxon>
        <taxon>Bacillati</taxon>
        <taxon>Actinomycetota</taxon>
        <taxon>Actinomycetes</taxon>
        <taxon>Mycobacteriales</taxon>
        <taxon>Corynebacteriaceae</taxon>
        <taxon>Corynebacterium</taxon>
    </lineage>
</organism>
<keyword evidence="2" id="KW-0482">Metalloprotease</keyword>
<dbReference type="EMBL" id="JASNVK010000010">
    <property type="protein sequence ID" value="MDK4300919.1"/>
    <property type="molecule type" value="Genomic_DNA"/>
</dbReference>
<dbReference type="InterPro" id="IPR042271">
    <property type="entry name" value="Zinicin_2_N"/>
</dbReference>
<accession>A0ABT7G2G9</accession>
<feature type="compositionally biased region" description="Polar residues" evidence="1">
    <location>
        <begin position="1"/>
        <end position="12"/>
    </location>
</feature>
<reference evidence="2 3" key="1">
    <citation type="submission" date="2023-05" db="EMBL/GenBank/DDBJ databases">
        <title>Metabolic capabilities are highly conserved among human nasal-associated Corynebacterium species in pangenomic analyses.</title>
        <authorList>
            <person name="Tran T.H."/>
            <person name="Roberts A.Q."/>
            <person name="Escapa I.F."/>
            <person name="Gao W."/>
            <person name="Conlan S."/>
            <person name="Kong H."/>
            <person name="Segre J.A."/>
            <person name="Kelly M.S."/>
            <person name="Lemon K.P."/>
        </authorList>
    </citation>
    <scope>NUCLEOTIDE SEQUENCE [LARGE SCALE GENOMIC DNA]</scope>
    <source>
        <strain evidence="2 3">KPL2811</strain>
    </source>
</reference>
<dbReference type="GO" id="GO:0008237">
    <property type="term" value="F:metallopeptidase activity"/>
    <property type="evidence" value="ECO:0007669"/>
    <property type="project" value="UniProtKB-KW"/>
</dbReference>
<feature type="region of interest" description="Disordered" evidence="1">
    <location>
        <begin position="430"/>
        <end position="466"/>
    </location>
</feature>
<dbReference type="PANTHER" id="PTHR39420:SF2">
    <property type="entry name" value="HYDROLASE"/>
    <property type="match status" value="1"/>
</dbReference>
<dbReference type="Gene3D" id="1.20.150.30">
    <property type="entry name" value="Zincin-like metallopeptidase, N-terminal domain"/>
    <property type="match status" value="1"/>
</dbReference>
<evidence type="ECO:0000256" key="1">
    <source>
        <dbReference type="SAM" id="MobiDB-lite"/>
    </source>
</evidence>
<sequence length="466" mass="50618">MTNGFGFSFPTSGNGDDDDDQNHNGRGGGPGGLGDMLNQFGQMLSGMGSSMNNSNDDSPVNYDMAKRIAGQQIKSASKISTQDTTAVEEAARLAELWLDDATDLPTANNRIAAWNAEDWLQQTIPMWKRFVDPVAKHMNEAQLESMPEEARQMMGPMSNMMSQLSGMNFGMQLGHALGDLAKQALTGSDFGLPVAPSGTTAVLPHNIQSIARDLNVKGQEVLVYIAAREVARQRLFKHVPWLSERLVSSVEEYAVGLVIDTSHIEEAARDLNLESGDPQSIQDAMQNLQGMDLSPRITSRNTAAVARLETLLALIEGWVEFVVGEALQDRIPSTQAMAEAWRRRRASGGSAEQAFEKVVGIELSAPRVSDAAELWRRSTVAVGVDRRDSVWEHPDFLPQPEHLDNPAAFIDGLLDESGDQEFEAEFAKLEEMLRSEGNGEAGGEGGSENTGTDADSHDSGDSDDER</sequence>
<dbReference type="RefSeq" id="WP_284585853.1">
    <property type="nucleotide sequence ID" value="NZ_JASNVK010000010.1"/>
</dbReference>
<dbReference type="Proteomes" id="UP001243856">
    <property type="component" value="Unassembled WGS sequence"/>
</dbReference>
<keyword evidence="2" id="KW-0645">Protease</keyword>
<comment type="caution">
    <text evidence="2">The sequence shown here is derived from an EMBL/GenBank/DDBJ whole genome shotgun (WGS) entry which is preliminary data.</text>
</comment>
<gene>
    <name evidence="2" type="ORF">QPX45_06625</name>
</gene>
<feature type="compositionally biased region" description="Gly residues" evidence="1">
    <location>
        <begin position="439"/>
        <end position="448"/>
    </location>
</feature>
<protein>
    <submittedName>
        <fullName evidence="2">Zinc-dependent metalloprotease</fullName>
    </submittedName>
</protein>
<keyword evidence="3" id="KW-1185">Reference proteome</keyword>
<dbReference type="Pfam" id="PF10103">
    <property type="entry name" value="Zincin_2"/>
    <property type="match status" value="1"/>
</dbReference>